<comment type="caution">
    <text evidence="4">The sequence shown here is derived from an EMBL/GenBank/DDBJ whole genome shotgun (WGS) entry which is preliminary data.</text>
</comment>
<dbReference type="EMBL" id="CATNWA010016044">
    <property type="protein sequence ID" value="CAI9589313.1"/>
    <property type="molecule type" value="Genomic_DNA"/>
</dbReference>
<dbReference type="SUPFAM" id="SSF56112">
    <property type="entry name" value="Protein kinase-like (PK-like)"/>
    <property type="match status" value="1"/>
</dbReference>
<keyword evidence="1" id="KW-0547">Nucleotide-binding</keyword>
<name>A0ABN9EXM0_9NEOB</name>
<dbReference type="Proteomes" id="UP001162483">
    <property type="component" value="Unassembled WGS sequence"/>
</dbReference>
<dbReference type="PROSITE" id="PS50011">
    <property type="entry name" value="PROTEIN_KINASE_DOM"/>
    <property type="match status" value="1"/>
</dbReference>
<dbReference type="InterPro" id="IPR008266">
    <property type="entry name" value="Tyr_kinase_AS"/>
</dbReference>
<evidence type="ECO:0000256" key="2">
    <source>
        <dbReference type="ARBA" id="ARBA00022840"/>
    </source>
</evidence>
<dbReference type="PANTHER" id="PTHR24418">
    <property type="entry name" value="TYROSINE-PROTEIN KINASE"/>
    <property type="match status" value="1"/>
</dbReference>
<evidence type="ECO:0000313" key="4">
    <source>
        <dbReference type="EMBL" id="CAI9589313.1"/>
    </source>
</evidence>
<dbReference type="Pfam" id="PF07714">
    <property type="entry name" value="PK_Tyr_Ser-Thr"/>
    <property type="match status" value="1"/>
</dbReference>
<feature type="domain" description="Protein kinase" evidence="3">
    <location>
        <begin position="1"/>
        <end position="49"/>
    </location>
</feature>
<dbReference type="PROSITE" id="PS00109">
    <property type="entry name" value="PROTEIN_KINASE_TYR"/>
    <property type="match status" value="1"/>
</dbReference>
<keyword evidence="5" id="KW-1185">Reference proteome</keyword>
<dbReference type="Gene3D" id="1.10.510.10">
    <property type="entry name" value="Transferase(Phosphotransferase) domain 1"/>
    <property type="match status" value="1"/>
</dbReference>
<keyword evidence="2" id="KW-0067">ATP-binding</keyword>
<dbReference type="InterPro" id="IPR050198">
    <property type="entry name" value="Non-receptor_tyrosine_kinases"/>
</dbReference>
<organism evidence="4 5">
    <name type="scientific">Staurois parvus</name>
    <dbReference type="NCBI Taxonomy" id="386267"/>
    <lineage>
        <taxon>Eukaryota</taxon>
        <taxon>Metazoa</taxon>
        <taxon>Chordata</taxon>
        <taxon>Craniata</taxon>
        <taxon>Vertebrata</taxon>
        <taxon>Euteleostomi</taxon>
        <taxon>Amphibia</taxon>
        <taxon>Batrachia</taxon>
        <taxon>Anura</taxon>
        <taxon>Neobatrachia</taxon>
        <taxon>Ranoidea</taxon>
        <taxon>Ranidae</taxon>
        <taxon>Staurois</taxon>
    </lineage>
</organism>
<evidence type="ECO:0000259" key="3">
    <source>
        <dbReference type="PROSITE" id="PS50011"/>
    </source>
</evidence>
<gene>
    <name evidence="4" type="ORF">SPARVUS_LOCUS10867972</name>
</gene>
<protein>
    <recommendedName>
        <fullName evidence="3">Protein kinase domain-containing protein</fullName>
    </recommendedName>
</protein>
<dbReference type="InterPro" id="IPR001245">
    <property type="entry name" value="Ser-Thr/Tyr_kinase_cat_dom"/>
</dbReference>
<proteinExistence type="predicted"/>
<sequence length="49" mass="5356">MAYMEQIGCVHRDLRSENILLSAMMSCKIGDFGLARFMESSSIAISAGN</sequence>
<evidence type="ECO:0000256" key="1">
    <source>
        <dbReference type="ARBA" id="ARBA00022741"/>
    </source>
</evidence>
<evidence type="ECO:0000313" key="5">
    <source>
        <dbReference type="Proteomes" id="UP001162483"/>
    </source>
</evidence>
<accession>A0ABN9EXM0</accession>
<reference evidence="4" key="1">
    <citation type="submission" date="2023-05" db="EMBL/GenBank/DDBJ databases">
        <authorList>
            <person name="Stuckert A."/>
        </authorList>
    </citation>
    <scope>NUCLEOTIDE SEQUENCE</scope>
</reference>
<dbReference type="InterPro" id="IPR011009">
    <property type="entry name" value="Kinase-like_dom_sf"/>
</dbReference>
<dbReference type="InterPro" id="IPR000719">
    <property type="entry name" value="Prot_kinase_dom"/>
</dbReference>